<organism evidence="2 3">
    <name type="scientific">Arenimonas malthae CC-JY-1</name>
    <dbReference type="NCBI Taxonomy" id="1384054"/>
    <lineage>
        <taxon>Bacteria</taxon>
        <taxon>Pseudomonadati</taxon>
        <taxon>Pseudomonadota</taxon>
        <taxon>Gammaproteobacteria</taxon>
        <taxon>Lysobacterales</taxon>
        <taxon>Lysobacteraceae</taxon>
        <taxon>Arenimonas</taxon>
    </lineage>
</organism>
<dbReference type="SMART" id="SM00942">
    <property type="entry name" value="PriCT_1"/>
    <property type="match status" value="1"/>
</dbReference>
<name>A0A091BJP8_9GAMM</name>
<dbReference type="InterPro" id="IPR014820">
    <property type="entry name" value="PriCT_1"/>
</dbReference>
<sequence length="384" mass="41646">MEIDTAMTARFLAALTGDAVFTFQTFAEAEGAGKKLNRVLQGSLSKLARQLVSLNQQGAGVFVMVNRGDGFGRKAANVVAARALFLDLDGAPVEPVLSYPLPPRIVVESSPGKWHCYWPVADLPLDQFSRAQKALAAQFGGDPKVCDAPRVMRLPGFLHCKAEPQLTRLASADPTPYTWDEMTQAFDLAPVMRLPDRIHEGQRNATIYKLARSACQKGVPEAAQLAKALKVNERCTPPLSIAEVEAAVRSAYKAPATAMASLPVAVMDSEPFLALDDSGRMLVLAAYRRADSFNTQRLTLPWSELRQWFPREQTFYRVRSRVMASGLLQVVEEAKAAAPNKGKGPKPTFYRLAIPNTNAPYSTAPIPPIGVGPEALQAVADNGS</sequence>
<dbReference type="EMBL" id="AVCH01000016">
    <property type="protein sequence ID" value="KFN51981.1"/>
    <property type="molecule type" value="Genomic_DNA"/>
</dbReference>
<dbReference type="Gene3D" id="3.30.70.1790">
    <property type="entry name" value="RepB DNA-primase, N-terminal domain"/>
    <property type="match status" value="1"/>
</dbReference>
<protein>
    <recommendedName>
        <fullName evidence="1">Primase C-terminal 1 domain-containing protein</fullName>
    </recommendedName>
</protein>
<evidence type="ECO:0000313" key="2">
    <source>
        <dbReference type="EMBL" id="KFN51981.1"/>
    </source>
</evidence>
<dbReference type="Pfam" id="PF08708">
    <property type="entry name" value="PriCT_1"/>
    <property type="match status" value="1"/>
</dbReference>
<gene>
    <name evidence="2" type="ORF">N790_13245</name>
</gene>
<accession>A0A091BJP8</accession>
<keyword evidence="3" id="KW-1185">Reference proteome</keyword>
<dbReference type="AlphaFoldDB" id="A0A091BJP8"/>
<dbReference type="InterPro" id="IPR039459">
    <property type="entry name" value="RepB-like_DNA_primase_dom"/>
</dbReference>
<dbReference type="Pfam" id="PF16793">
    <property type="entry name" value="RepB_primase"/>
    <property type="match status" value="1"/>
</dbReference>
<dbReference type="Proteomes" id="UP000029392">
    <property type="component" value="Unassembled WGS sequence"/>
</dbReference>
<feature type="domain" description="Primase C-terminal 1" evidence="1">
    <location>
        <begin position="192"/>
        <end position="257"/>
    </location>
</feature>
<dbReference type="eggNOG" id="COG0467">
    <property type="taxonomic scope" value="Bacteria"/>
</dbReference>
<reference evidence="2 3" key="1">
    <citation type="submission" date="2013-09" db="EMBL/GenBank/DDBJ databases">
        <title>Genome sequencing of Arenimonas malthae.</title>
        <authorList>
            <person name="Chen F."/>
            <person name="Wang G."/>
        </authorList>
    </citation>
    <scope>NUCLEOTIDE SEQUENCE [LARGE SCALE GENOMIC DNA]</scope>
    <source>
        <strain evidence="2 3">CC-JY-1</strain>
    </source>
</reference>
<evidence type="ECO:0000313" key="3">
    <source>
        <dbReference type="Proteomes" id="UP000029392"/>
    </source>
</evidence>
<evidence type="ECO:0000259" key="1">
    <source>
        <dbReference type="SMART" id="SM00942"/>
    </source>
</evidence>
<dbReference type="RefSeq" id="WP_043800086.1">
    <property type="nucleotide sequence ID" value="NZ_AVCH01000016.1"/>
</dbReference>
<comment type="caution">
    <text evidence="2">The sequence shown here is derived from an EMBL/GenBank/DDBJ whole genome shotgun (WGS) entry which is preliminary data.</text>
</comment>
<proteinExistence type="predicted"/>
<dbReference type="OrthoDB" id="8905164at2"/>